<protein>
    <submittedName>
        <fullName evidence="1">Uncharacterized protein</fullName>
    </submittedName>
</protein>
<sequence length="224" mass="24832">MYVHIRAKFGEPVMEDWEITWQMNEDVGPIIQAENKKLGKAFGMAPPITGFYDHKSELRKLRSDRDAGEIYEVPENLKAFVVDENTPSIKAAAKLSPALRPATDASVPGSSPSALDLSATTADHVALSTQAITSNTGAFASLSGPSLEKRAHKREKFGETDIIEASGIDDEDWGLMFHGDTELYGDEDDDVMDYEEAKECARGNEGYVYKREDAKQAKRKGWLW</sequence>
<dbReference type="Proteomes" id="UP000799444">
    <property type="component" value="Unassembled WGS sequence"/>
</dbReference>
<accession>A0A9P4V3N7</accession>
<comment type="caution">
    <text evidence="1">The sequence shown here is derived from an EMBL/GenBank/DDBJ whole genome shotgun (WGS) entry which is preliminary data.</text>
</comment>
<dbReference type="AlphaFoldDB" id="A0A9P4V3N7"/>
<keyword evidence="2" id="KW-1185">Reference proteome</keyword>
<organism evidence="1 2">
    <name type="scientific">Polyplosphaeria fusca</name>
    <dbReference type="NCBI Taxonomy" id="682080"/>
    <lineage>
        <taxon>Eukaryota</taxon>
        <taxon>Fungi</taxon>
        <taxon>Dikarya</taxon>
        <taxon>Ascomycota</taxon>
        <taxon>Pezizomycotina</taxon>
        <taxon>Dothideomycetes</taxon>
        <taxon>Pleosporomycetidae</taxon>
        <taxon>Pleosporales</taxon>
        <taxon>Tetraplosphaeriaceae</taxon>
        <taxon>Polyplosphaeria</taxon>
    </lineage>
</organism>
<name>A0A9P4V3N7_9PLEO</name>
<proteinExistence type="predicted"/>
<gene>
    <name evidence="1" type="ORF">EJ04DRAFT_22703</name>
</gene>
<evidence type="ECO:0000313" key="2">
    <source>
        <dbReference type="Proteomes" id="UP000799444"/>
    </source>
</evidence>
<reference evidence="1" key="1">
    <citation type="journal article" date="2020" name="Stud. Mycol.">
        <title>101 Dothideomycetes genomes: a test case for predicting lifestyles and emergence of pathogens.</title>
        <authorList>
            <person name="Haridas S."/>
            <person name="Albert R."/>
            <person name="Binder M."/>
            <person name="Bloem J."/>
            <person name="Labutti K."/>
            <person name="Salamov A."/>
            <person name="Andreopoulos B."/>
            <person name="Baker S."/>
            <person name="Barry K."/>
            <person name="Bills G."/>
            <person name="Bluhm B."/>
            <person name="Cannon C."/>
            <person name="Castanera R."/>
            <person name="Culley D."/>
            <person name="Daum C."/>
            <person name="Ezra D."/>
            <person name="Gonzalez J."/>
            <person name="Henrissat B."/>
            <person name="Kuo A."/>
            <person name="Liang C."/>
            <person name="Lipzen A."/>
            <person name="Lutzoni F."/>
            <person name="Magnuson J."/>
            <person name="Mondo S."/>
            <person name="Nolan M."/>
            <person name="Ohm R."/>
            <person name="Pangilinan J."/>
            <person name="Park H.-J."/>
            <person name="Ramirez L."/>
            <person name="Alfaro M."/>
            <person name="Sun H."/>
            <person name="Tritt A."/>
            <person name="Yoshinaga Y."/>
            <person name="Zwiers L.-H."/>
            <person name="Turgeon B."/>
            <person name="Goodwin S."/>
            <person name="Spatafora J."/>
            <person name="Crous P."/>
            <person name="Grigoriev I."/>
        </authorList>
    </citation>
    <scope>NUCLEOTIDE SEQUENCE</scope>
    <source>
        <strain evidence="1">CBS 125425</strain>
    </source>
</reference>
<evidence type="ECO:0000313" key="1">
    <source>
        <dbReference type="EMBL" id="KAF2738702.1"/>
    </source>
</evidence>
<dbReference type="EMBL" id="ML996107">
    <property type="protein sequence ID" value="KAF2738702.1"/>
    <property type="molecule type" value="Genomic_DNA"/>
</dbReference>